<reference evidence="1 2" key="1">
    <citation type="journal article" date="2022" name="New Phytol.">
        <title>Ecological generalism drives hyperdiversity of secondary metabolite gene clusters in xylarialean endophytes.</title>
        <authorList>
            <person name="Franco M.E.E."/>
            <person name="Wisecaver J.H."/>
            <person name="Arnold A.E."/>
            <person name="Ju Y.M."/>
            <person name="Slot J.C."/>
            <person name="Ahrendt S."/>
            <person name="Moore L.P."/>
            <person name="Eastman K.E."/>
            <person name="Scott K."/>
            <person name="Konkel Z."/>
            <person name="Mondo S.J."/>
            <person name="Kuo A."/>
            <person name="Hayes R.D."/>
            <person name="Haridas S."/>
            <person name="Andreopoulos B."/>
            <person name="Riley R."/>
            <person name="LaButti K."/>
            <person name="Pangilinan J."/>
            <person name="Lipzen A."/>
            <person name="Amirebrahimi M."/>
            <person name="Yan J."/>
            <person name="Adam C."/>
            <person name="Keymanesh K."/>
            <person name="Ng V."/>
            <person name="Louie K."/>
            <person name="Northen T."/>
            <person name="Drula E."/>
            <person name="Henrissat B."/>
            <person name="Hsieh H.M."/>
            <person name="Youens-Clark K."/>
            <person name="Lutzoni F."/>
            <person name="Miadlikowska J."/>
            <person name="Eastwood D.C."/>
            <person name="Hamelin R.C."/>
            <person name="Grigoriev I.V."/>
            <person name="U'Ren J.M."/>
        </authorList>
    </citation>
    <scope>NUCLEOTIDE SEQUENCE [LARGE SCALE GENOMIC DNA]</scope>
    <source>
        <strain evidence="1 2">CBS 119005</strain>
    </source>
</reference>
<dbReference type="EMBL" id="MU393549">
    <property type="protein sequence ID" value="KAI4861560.1"/>
    <property type="molecule type" value="Genomic_DNA"/>
</dbReference>
<proteinExistence type="predicted"/>
<accession>A0ACB9YS19</accession>
<sequence length="412" mass="47318">MGTDNKQLPTGPCQGELTSPIQRVPSECNTIFCVTTSCDSRTRDIRIYAGLMPIPPCRCHLRKCCRCRVHWREIRSHDDPSPLLVLRRHGSTRQQHLRLNSHPPRGLQSSSQHKDPFPETYTMAREHEYKPLMGEEKNDDVQDLKPPHLLSADKDDTRSYIFNLALIIAVIISISLNILQLGLYKLNISPIPEGETGTHRSKYAGLVEDDIKVFWNQTGAYTDPDDDVRDHLWDRLDIDSGLVAVPKSWAKEKGLPEGTTFPWDTDKSLYFVNAYHSLHCLKNVYRAFRDHRLNAPPTVPYAHVVHCLDQLLADTFCQADDTLRVTNRSTPHVTASQQFRQCRSFDALQEWTLAHPGCYRYGNHTLEDAQPSQLPRMRFCPEGSPELEKVRAYFGKGDDWKPAEENKWSWFD</sequence>
<keyword evidence="2" id="KW-1185">Reference proteome</keyword>
<evidence type="ECO:0000313" key="2">
    <source>
        <dbReference type="Proteomes" id="UP001497700"/>
    </source>
</evidence>
<dbReference type="Proteomes" id="UP001497700">
    <property type="component" value="Unassembled WGS sequence"/>
</dbReference>
<protein>
    <submittedName>
        <fullName evidence="1">Uncharacterized protein</fullName>
    </submittedName>
</protein>
<gene>
    <name evidence="1" type="ORF">F4820DRAFT_433428</name>
</gene>
<name>A0ACB9YS19_9PEZI</name>
<evidence type="ECO:0000313" key="1">
    <source>
        <dbReference type="EMBL" id="KAI4861560.1"/>
    </source>
</evidence>
<organism evidence="1 2">
    <name type="scientific">Hypoxylon rubiginosum</name>
    <dbReference type="NCBI Taxonomy" id="110542"/>
    <lineage>
        <taxon>Eukaryota</taxon>
        <taxon>Fungi</taxon>
        <taxon>Dikarya</taxon>
        <taxon>Ascomycota</taxon>
        <taxon>Pezizomycotina</taxon>
        <taxon>Sordariomycetes</taxon>
        <taxon>Xylariomycetidae</taxon>
        <taxon>Xylariales</taxon>
        <taxon>Hypoxylaceae</taxon>
        <taxon>Hypoxylon</taxon>
    </lineage>
</organism>
<comment type="caution">
    <text evidence="1">The sequence shown here is derived from an EMBL/GenBank/DDBJ whole genome shotgun (WGS) entry which is preliminary data.</text>
</comment>